<dbReference type="OrthoDB" id="443772at2759"/>
<evidence type="ECO:0000313" key="11">
    <source>
        <dbReference type="Proteomes" id="UP000070412"/>
    </source>
</evidence>
<dbReference type="PANTHER" id="PTHR13028">
    <property type="entry name" value="RRNA PROCESSING PROTEIN EBNA1-BINDING PROTEIN-RELATED"/>
    <property type="match status" value="1"/>
</dbReference>
<feature type="compositionally biased region" description="Basic residues" evidence="8">
    <location>
        <begin position="355"/>
        <end position="387"/>
    </location>
</feature>
<feature type="compositionally biased region" description="Polar residues" evidence="8">
    <location>
        <begin position="341"/>
        <end position="354"/>
    </location>
</feature>
<dbReference type="GO" id="GO:0006364">
    <property type="term" value="P:rRNA processing"/>
    <property type="evidence" value="ECO:0007669"/>
    <property type="project" value="TreeGrafter"/>
</dbReference>
<evidence type="ECO:0000256" key="5">
    <source>
        <dbReference type="ARBA" id="ARBA00023054"/>
    </source>
</evidence>
<feature type="compositionally biased region" description="Basic residues" evidence="8">
    <location>
        <begin position="311"/>
        <end position="324"/>
    </location>
</feature>
<dbReference type="GO" id="GO:0042273">
    <property type="term" value="P:ribosomal large subunit biogenesis"/>
    <property type="evidence" value="ECO:0007669"/>
    <property type="project" value="TreeGrafter"/>
</dbReference>
<evidence type="ECO:0000256" key="3">
    <source>
        <dbReference type="ARBA" id="ARBA00007336"/>
    </source>
</evidence>
<evidence type="ECO:0000256" key="2">
    <source>
        <dbReference type="ARBA" id="ARBA00004604"/>
    </source>
</evidence>
<feature type="coiled-coil region" evidence="7">
    <location>
        <begin position="224"/>
        <end position="276"/>
    </location>
</feature>
<dbReference type="PANTHER" id="PTHR13028:SF0">
    <property type="entry name" value="RRNA-PROCESSING PROTEIN EBP2-RELATED"/>
    <property type="match status" value="1"/>
</dbReference>
<evidence type="ECO:0000313" key="9">
    <source>
        <dbReference type="EMBL" id="KAF7492271.1"/>
    </source>
</evidence>
<evidence type="ECO:0000256" key="7">
    <source>
        <dbReference type="SAM" id="Coils"/>
    </source>
</evidence>
<feature type="region of interest" description="Disordered" evidence="8">
    <location>
        <begin position="302"/>
        <end position="387"/>
    </location>
</feature>
<keyword evidence="4" id="KW-0690">Ribosome biogenesis</keyword>
<feature type="region of interest" description="Disordered" evidence="8">
    <location>
        <begin position="35"/>
        <end position="56"/>
    </location>
</feature>
<dbReference type="GO" id="GO:0005730">
    <property type="term" value="C:nucleolus"/>
    <property type="evidence" value="ECO:0007669"/>
    <property type="project" value="UniProtKB-SubCell"/>
</dbReference>
<protein>
    <submittedName>
        <fullName evidence="9">Putative rRNA-processing protein EBP2</fullName>
    </submittedName>
</protein>
<reference evidence="11" key="1">
    <citation type="journal article" date="2020" name="PLoS Negl. Trop. Dis.">
        <title>High-quality nuclear genome for Sarcoptes scabiei-A critical resource for a neglected parasite.</title>
        <authorList>
            <person name="Korhonen P.K."/>
            <person name="Gasser R.B."/>
            <person name="Ma G."/>
            <person name="Wang T."/>
            <person name="Stroehlein A.J."/>
            <person name="Young N.D."/>
            <person name="Ang C.S."/>
            <person name="Fernando D.D."/>
            <person name="Lu H.C."/>
            <person name="Taylor S."/>
            <person name="Reynolds S.L."/>
            <person name="Mofiz E."/>
            <person name="Najaraj S.H."/>
            <person name="Gowda H."/>
            <person name="Madugundu A."/>
            <person name="Renuse S."/>
            <person name="Holt D."/>
            <person name="Pandey A."/>
            <person name="Papenfuss A.T."/>
            <person name="Fischer K."/>
        </authorList>
    </citation>
    <scope>NUCLEOTIDE SEQUENCE [LARGE SCALE GENOMIC DNA]</scope>
</reference>
<evidence type="ECO:0000256" key="4">
    <source>
        <dbReference type="ARBA" id="ARBA00022517"/>
    </source>
</evidence>
<dbReference type="AlphaFoldDB" id="A0A834VCZ5"/>
<proteinExistence type="inferred from homology"/>
<reference evidence="9" key="2">
    <citation type="submission" date="2020-01" db="EMBL/GenBank/DDBJ databases">
        <authorList>
            <person name="Korhonen P.K.K."/>
            <person name="Guangxu M.G."/>
            <person name="Wang T.W."/>
            <person name="Stroehlein A.J.S."/>
            <person name="Young N.D."/>
            <person name="Ang C.-S.A."/>
            <person name="Fernando D.W.F."/>
            <person name="Lu H.L."/>
            <person name="Taylor S.T."/>
            <person name="Ehtesham M.E.M."/>
            <person name="Najaraj S.H.N."/>
            <person name="Harsha G.H.G."/>
            <person name="Madugundu A.M."/>
            <person name="Renuse S.R."/>
            <person name="Holt D.H."/>
            <person name="Pandey A.P."/>
            <person name="Papenfuss A.P."/>
            <person name="Gasser R.B.G."/>
            <person name="Fischer K.F."/>
        </authorList>
    </citation>
    <scope>NUCLEOTIDE SEQUENCE</scope>
    <source>
        <strain evidence="9">SSS_KF_BRIS2020</strain>
    </source>
</reference>
<dbReference type="Proteomes" id="UP000070412">
    <property type="component" value="Unassembled WGS sequence"/>
</dbReference>
<comment type="function">
    <text evidence="1">Required for the processing of the 27S pre-rRNA.</text>
</comment>
<dbReference type="EMBL" id="WVUK01000056">
    <property type="protein sequence ID" value="KAF7492271.1"/>
    <property type="molecule type" value="Genomic_DNA"/>
</dbReference>
<evidence type="ECO:0000256" key="1">
    <source>
        <dbReference type="ARBA" id="ARBA00003387"/>
    </source>
</evidence>
<keyword evidence="6" id="KW-0539">Nucleus</keyword>
<evidence type="ECO:0000313" key="10">
    <source>
        <dbReference type="EnsemblMetazoa" id="KAF7492271.1"/>
    </source>
</evidence>
<keyword evidence="11" id="KW-1185">Reference proteome</keyword>
<dbReference type="GO" id="GO:0030687">
    <property type="term" value="C:preribosome, large subunit precursor"/>
    <property type="evidence" value="ECO:0007669"/>
    <property type="project" value="TreeGrafter"/>
</dbReference>
<comment type="subcellular location">
    <subcellularLocation>
        <location evidence="2">Nucleus</location>
        <location evidence="2">Nucleolus</location>
    </subcellularLocation>
</comment>
<dbReference type="Pfam" id="PF05890">
    <property type="entry name" value="Ebp2"/>
    <property type="match status" value="1"/>
</dbReference>
<evidence type="ECO:0000256" key="8">
    <source>
        <dbReference type="SAM" id="MobiDB-lite"/>
    </source>
</evidence>
<keyword evidence="5 7" id="KW-0175">Coiled coil</keyword>
<dbReference type="InterPro" id="IPR008610">
    <property type="entry name" value="Ebp2"/>
</dbReference>
<organism evidence="9">
    <name type="scientific">Sarcoptes scabiei</name>
    <name type="common">Itch mite</name>
    <name type="synonym">Acarus scabiei</name>
    <dbReference type="NCBI Taxonomy" id="52283"/>
    <lineage>
        <taxon>Eukaryota</taxon>
        <taxon>Metazoa</taxon>
        <taxon>Ecdysozoa</taxon>
        <taxon>Arthropoda</taxon>
        <taxon>Chelicerata</taxon>
        <taxon>Arachnida</taxon>
        <taxon>Acari</taxon>
        <taxon>Acariformes</taxon>
        <taxon>Sarcoptiformes</taxon>
        <taxon>Astigmata</taxon>
        <taxon>Psoroptidia</taxon>
        <taxon>Sarcoptoidea</taxon>
        <taxon>Sarcoptidae</taxon>
        <taxon>Sarcoptinae</taxon>
        <taxon>Sarcoptes</taxon>
    </lineage>
</organism>
<accession>A0A834VCZ5</accession>
<name>A0A834VCZ5_SARSC</name>
<evidence type="ECO:0000256" key="6">
    <source>
        <dbReference type="ARBA" id="ARBA00023242"/>
    </source>
</evidence>
<dbReference type="EnsemblMetazoa" id="SSS_6662s_mrna">
    <property type="protein sequence ID" value="KAF7492271.1"/>
    <property type="gene ID" value="SSS_6662"/>
</dbReference>
<comment type="similarity">
    <text evidence="3">Belongs to the EBP2 family.</text>
</comment>
<sequence length="387" mass="45284">MWDRFYLSCLETKNLKMGKSKLILEKILHPDSDEDESIEADRLDDSMGQNSDGNELDSDAELEAEFAKGNLKPGLYGMVPMKRKTMQINDKKSDEFFSSKLFLKNDFIFKGLLRKLEEIRIFEDDWLERLDMISKPVRISPELSQQYGDLNLKMNRKGQVSNEELSGNDLDDTENDFKREFLFYRQAQSTVIDSIKLLRQKFGITNIFRPEDYFAEMLKSDEHMEKVQKRLESKQISIELSEKAKRQRELKKFGKKVQQEVKLKRQQEKKELLEKIQKYKKGKLDSLDFLDENNNNNRSAMIQKISSGKQPSKKKSLKVSRKKQYKEARYGYGGQKKRSKYNSAESAADVSSFSARKHGRPILKGKNGKSKNRLGKSRRQKLRNRSK</sequence>
<dbReference type="GO" id="GO:0034399">
    <property type="term" value="C:nuclear periphery"/>
    <property type="evidence" value="ECO:0007669"/>
    <property type="project" value="TreeGrafter"/>
</dbReference>
<reference evidence="10" key="3">
    <citation type="submission" date="2022-06" db="UniProtKB">
        <authorList>
            <consortium name="EnsemblMetazoa"/>
        </authorList>
    </citation>
    <scope>IDENTIFICATION</scope>
</reference>
<gene>
    <name evidence="9" type="ORF">SSS_6662</name>
</gene>